<feature type="domain" description="Glucose/Sorbosone dehydrogenase" evidence="3">
    <location>
        <begin position="66"/>
        <end position="361"/>
    </location>
</feature>
<evidence type="ECO:0000313" key="5">
    <source>
        <dbReference type="Proteomes" id="UP000680750"/>
    </source>
</evidence>
<dbReference type="KEGG" id="aser:Asera_53010"/>
<keyword evidence="2" id="KW-0732">Signal</keyword>
<feature type="signal peptide" evidence="2">
    <location>
        <begin position="1"/>
        <end position="25"/>
    </location>
</feature>
<reference evidence="4" key="1">
    <citation type="submission" date="2020-08" db="EMBL/GenBank/DDBJ databases">
        <title>Whole genome shotgun sequence of Actinocatenispora sera NBRC 101916.</title>
        <authorList>
            <person name="Komaki H."/>
            <person name="Tamura T."/>
        </authorList>
    </citation>
    <scope>NUCLEOTIDE SEQUENCE</scope>
    <source>
        <strain evidence="4">NBRC 101916</strain>
    </source>
</reference>
<evidence type="ECO:0000256" key="1">
    <source>
        <dbReference type="SAM" id="MobiDB-lite"/>
    </source>
</evidence>
<feature type="chain" id="PRO_5039467894" evidence="2">
    <location>
        <begin position="26"/>
        <end position="385"/>
    </location>
</feature>
<feature type="region of interest" description="Disordered" evidence="1">
    <location>
        <begin position="30"/>
        <end position="55"/>
    </location>
</feature>
<gene>
    <name evidence="4" type="ORF">Asera_53010</name>
</gene>
<dbReference type="PANTHER" id="PTHR19328:SF13">
    <property type="entry name" value="HIPL1 PROTEIN"/>
    <property type="match status" value="1"/>
</dbReference>
<evidence type="ECO:0000313" key="4">
    <source>
        <dbReference type="EMBL" id="BCJ31193.1"/>
    </source>
</evidence>
<dbReference type="InterPro" id="IPR011042">
    <property type="entry name" value="6-blade_b-propeller_TolB-like"/>
</dbReference>
<dbReference type="PROSITE" id="PS51257">
    <property type="entry name" value="PROKAR_LIPOPROTEIN"/>
    <property type="match status" value="1"/>
</dbReference>
<dbReference type="PANTHER" id="PTHR19328">
    <property type="entry name" value="HEDGEHOG-INTERACTING PROTEIN"/>
    <property type="match status" value="1"/>
</dbReference>
<dbReference type="Gene3D" id="2.120.10.30">
    <property type="entry name" value="TolB, C-terminal domain"/>
    <property type="match status" value="1"/>
</dbReference>
<sequence length="385" mass="40145">MTTHALRRRLAAAGLAGLLTVLASAGCAFGPPNEEDQGTPPKLPSPSVSSDSDDGGATVQVIAKRLTVPWGIAFLPDGSALITERDSGKILKLKSRGGSVAKPTTVQTIKQSVHDGEGGLLGIAVSPKYATDKTVFVYYSTAEDNRIAKLKLGGTPKPIVTGIPHASVHNGGALAFGPDGYLYAGTGDGTETSNAQDKSSLGGKILRMTTGGKPAPGNPFGDSLVYSYGHRNVQGLAWDRGKRLYATEFGQDRWDEVNLIKPGRNYGWPKAEGKSGNSAYTNPLETFKPSQASCSGAAISGSILVTGCLAGQRVYLMQLDGKGGILGAPQHTLDKQYGRLRAVVAAPDGTLWVSTSNKDGRGSPIGDDDRILRLVISGGNKVDKS</sequence>
<dbReference type="Proteomes" id="UP000680750">
    <property type="component" value="Chromosome"/>
</dbReference>
<keyword evidence="5" id="KW-1185">Reference proteome</keyword>
<dbReference type="RefSeq" id="WP_030448192.1">
    <property type="nucleotide sequence ID" value="NZ_AP023354.1"/>
</dbReference>
<evidence type="ECO:0000256" key="2">
    <source>
        <dbReference type="SAM" id="SignalP"/>
    </source>
</evidence>
<dbReference type="Pfam" id="PF07995">
    <property type="entry name" value="GSDH"/>
    <property type="match status" value="1"/>
</dbReference>
<dbReference type="EMBL" id="AP023354">
    <property type="protein sequence ID" value="BCJ31193.1"/>
    <property type="molecule type" value="Genomic_DNA"/>
</dbReference>
<dbReference type="SUPFAM" id="SSF50952">
    <property type="entry name" value="Soluble quinoprotein glucose dehydrogenase"/>
    <property type="match status" value="1"/>
</dbReference>
<organism evidence="4 5">
    <name type="scientific">Actinocatenispora sera</name>
    <dbReference type="NCBI Taxonomy" id="390989"/>
    <lineage>
        <taxon>Bacteria</taxon>
        <taxon>Bacillati</taxon>
        <taxon>Actinomycetota</taxon>
        <taxon>Actinomycetes</taxon>
        <taxon>Micromonosporales</taxon>
        <taxon>Micromonosporaceae</taxon>
        <taxon>Actinocatenispora</taxon>
    </lineage>
</organism>
<accession>A0A810L7A2</accession>
<dbReference type="InterPro" id="IPR011041">
    <property type="entry name" value="Quinoprot_gluc/sorb_DH_b-prop"/>
</dbReference>
<evidence type="ECO:0000259" key="3">
    <source>
        <dbReference type="Pfam" id="PF07995"/>
    </source>
</evidence>
<dbReference type="AlphaFoldDB" id="A0A810L7A2"/>
<protein>
    <submittedName>
        <fullName evidence="4">Oxidoreductase</fullName>
    </submittedName>
</protein>
<dbReference type="InterPro" id="IPR012938">
    <property type="entry name" value="Glc/Sorbosone_DH"/>
</dbReference>
<name>A0A810L7A2_9ACTN</name>
<proteinExistence type="predicted"/>